<organism evidence="8 9">
    <name type="scientific">Microbispora siamensis</name>
    <dbReference type="NCBI Taxonomy" id="564413"/>
    <lineage>
        <taxon>Bacteria</taxon>
        <taxon>Bacillati</taxon>
        <taxon>Actinomycetota</taxon>
        <taxon>Actinomycetes</taxon>
        <taxon>Streptosporangiales</taxon>
        <taxon>Streptosporangiaceae</taxon>
        <taxon>Microbispora</taxon>
    </lineage>
</organism>
<reference evidence="8 9" key="1">
    <citation type="submission" date="2021-01" db="EMBL/GenBank/DDBJ databases">
        <title>Whole genome shotgun sequence of Microbispora siamensis NBRC 104113.</title>
        <authorList>
            <person name="Komaki H."/>
            <person name="Tamura T."/>
        </authorList>
    </citation>
    <scope>NUCLEOTIDE SEQUENCE [LARGE SCALE GENOMIC DNA]</scope>
    <source>
        <strain evidence="8 9">NBRC 104113</strain>
    </source>
</reference>
<evidence type="ECO:0000259" key="6">
    <source>
        <dbReference type="Pfam" id="PF08281"/>
    </source>
</evidence>
<comment type="caution">
    <text evidence="8">The sequence shown here is derived from an EMBL/GenBank/DDBJ whole genome shotgun (WGS) entry which is preliminary data.</text>
</comment>
<dbReference type="Gene3D" id="1.10.10.10">
    <property type="entry name" value="Winged helix-like DNA-binding domain superfamily/Winged helix DNA-binding domain"/>
    <property type="match status" value="1"/>
</dbReference>
<dbReference type="InterPro" id="IPR013249">
    <property type="entry name" value="RNA_pol_sigma70_r4_t2"/>
</dbReference>
<evidence type="ECO:0000256" key="1">
    <source>
        <dbReference type="ARBA" id="ARBA00010641"/>
    </source>
</evidence>
<dbReference type="RefSeq" id="WP_204049848.1">
    <property type="nucleotide sequence ID" value="NZ_BOOF01000024.1"/>
</dbReference>
<dbReference type="InterPro" id="IPR036388">
    <property type="entry name" value="WH-like_DNA-bd_sf"/>
</dbReference>
<evidence type="ECO:0000256" key="3">
    <source>
        <dbReference type="ARBA" id="ARBA00023082"/>
    </source>
</evidence>
<evidence type="ECO:0000313" key="9">
    <source>
        <dbReference type="Proteomes" id="UP000660454"/>
    </source>
</evidence>
<evidence type="ECO:0000256" key="2">
    <source>
        <dbReference type="ARBA" id="ARBA00023015"/>
    </source>
</evidence>
<dbReference type="PANTHER" id="PTHR47756:SF2">
    <property type="entry name" value="BLL6612 PROTEIN"/>
    <property type="match status" value="1"/>
</dbReference>
<dbReference type="Gene3D" id="1.10.1740.10">
    <property type="match status" value="1"/>
</dbReference>
<dbReference type="Proteomes" id="UP000660454">
    <property type="component" value="Unassembled WGS sequence"/>
</dbReference>
<name>A0ABQ4GPM2_9ACTN</name>
<evidence type="ECO:0000256" key="4">
    <source>
        <dbReference type="ARBA" id="ARBA00023163"/>
    </source>
</evidence>
<evidence type="ECO:0000259" key="5">
    <source>
        <dbReference type="Pfam" id="PF04542"/>
    </source>
</evidence>
<keyword evidence="4" id="KW-0804">Transcription</keyword>
<dbReference type="PANTHER" id="PTHR47756">
    <property type="entry name" value="BLL6612 PROTEIN-RELATED"/>
    <property type="match status" value="1"/>
</dbReference>
<dbReference type="SUPFAM" id="SSF88659">
    <property type="entry name" value="Sigma3 and sigma4 domains of RNA polymerase sigma factors"/>
    <property type="match status" value="1"/>
</dbReference>
<dbReference type="InterPro" id="IPR013325">
    <property type="entry name" value="RNA_pol_sigma_r2"/>
</dbReference>
<keyword evidence="2" id="KW-0805">Transcription regulation</keyword>
<proteinExistence type="inferred from homology"/>
<keyword evidence="9" id="KW-1185">Reference proteome</keyword>
<feature type="domain" description="RNA polymerase sigma factor 70 region 4 type 2" evidence="6">
    <location>
        <begin position="117"/>
        <end position="168"/>
    </location>
</feature>
<dbReference type="InterPro" id="IPR007627">
    <property type="entry name" value="RNA_pol_sigma70_r2"/>
</dbReference>
<dbReference type="InterPro" id="IPR046531">
    <property type="entry name" value="DUF6596"/>
</dbReference>
<dbReference type="SUPFAM" id="SSF88946">
    <property type="entry name" value="Sigma2 domain of RNA polymerase sigma factors"/>
    <property type="match status" value="1"/>
</dbReference>
<dbReference type="Pfam" id="PF04542">
    <property type="entry name" value="Sigma70_r2"/>
    <property type="match status" value="1"/>
</dbReference>
<dbReference type="Pfam" id="PF20239">
    <property type="entry name" value="DUF6596"/>
    <property type="match status" value="1"/>
</dbReference>
<evidence type="ECO:0000313" key="8">
    <source>
        <dbReference type="EMBL" id="GIH63361.1"/>
    </source>
</evidence>
<dbReference type="EMBL" id="BOOF01000024">
    <property type="protein sequence ID" value="GIH63361.1"/>
    <property type="molecule type" value="Genomic_DNA"/>
</dbReference>
<dbReference type="Pfam" id="PF08281">
    <property type="entry name" value="Sigma70_r4_2"/>
    <property type="match status" value="1"/>
</dbReference>
<keyword evidence="3" id="KW-0731">Sigma factor</keyword>
<sequence>MTTGSRAPDVERVFREEYGRAVAVLVRHFGDIDVAEEAVQDAFAEAVRRWPRDGTPPSPAGWIITTARNRMIDRHRRESLRADRHARAVLMHSADDEPVEDEQAEEGPVHDDRLRLIFTCCHPALAPAARVALTLRLLGGLTTAEIARAFLVPEPTMAQRLVRAKAKIRDAGIPYRVPREADLPDRLRAVLAVVYLIFNEGHTASAGDRLAREDLCAEAIRLGRLLAALMPDEPEVMGLLALMLLVHARRDARTTPAGDLVPLPEQDRGRWDRGLVAEGQDIVRACLRRDRPGPYQIQAAINAVHADAPIAAATDWRQILSLYDHLLALAPSPVVALNRAVAVAEVDGPEAALALVDGLDLDGYHVFHAVRADLLRRLGRAGEAARAYEAAIARTRNATERAFLDRRLRQVRELR</sequence>
<feature type="domain" description="DUF6596" evidence="7">
    <location>
        <begin position="186"/>
        <end position="285"/>
    </location>
</feature>
<dbReference type="InterPro" id="IPR013324">
    <property type="entry name" value="RNA_pol_sigma_r3/r4-like"/>
</dbReference>
<dbReference type="InterPro" id="IPR014284">
    <property type="entry name" value="RNA_pol_sigma-70_dom"/>
</dbReference>
<feature type="domain" description="RNA polymerase sigma-70 region 2" evidence="5">
    <location>
        <begin position="14"/>
        <end position="79"/>
    </location>
</feature>
<gene>
    <name evidence="8" type="primary">rpoE_17</name>
    <name evidence="8" type="ORF">Msi02_41780</name>
</gene>
<comment type="similarity">
    <text evidence="1">Belongs to the sigma-70 factor family. ECF subfamily.</text>
</comment>
<accession>A0ABQ4GPM2</accession>
<dbReference type="NCBIfam" id="TIGR02937">
    <property type="entry name" value="sigma70-ECF"/>
    <property type="match status" value="1"/>
</dbReference>
<evidence type="ECO:0000259" key="7">
    <source>
        <dbReference type="Pfam" id="PF20239"/>
    </source>
</evidence>
<protein>
    <submittedName>
        <fullName evidence="8">RNA polymerase subunit sigma-24</fullName>
    </submittedName>
</protein>